<dbReference type="Pfam" id="PF00089">
    <property type="entry name" value="Trypsin"/>
    <property type="match status" value="1"/>
</dbReference>
<dbReference type="GO" id="GO:0004252">
    <property type="term" value="F:serine-type endopeptidase activity"/>
    <property type="evidence" value="ECO:0007669"/>
    <property type="project" value="InterPro"/>
</dbReference>
<dbReference type="InterPro" id="IPR051487">
    <property type="entry name" value="Ser/Thr_Proteases_Immune/Dev"/>
</dbReference>
<dbReference type="SUPFAM" id="SSF50494">
    <property type="entry name" value="Trypsin-like serine proteases"/>
    <property type="match status" value="1"/>
</dbReference>
<dbReference type="AlphaFoldDB" id="A0A8S9ZMA4"/>
<protein>
    <submittedName>
        <fullName evidence="5">Chymotrypsin-like serine proteinase</fullName>
    </submittedName>
</protein>
<dbReference type="PANTHER" id="PTHR24256">
    <property type="entry name" value="TRYPTASE-RELATED"/>
    <property type="match status" value="1"/>
</dbReference>
<comment type="caution">
    <text evidence="5">The sequence shown here is derived from an EMBL/GenBank/DDBJ whole genome shotgun (WGS) entry which is preliminary data.</text>
</comment>
<dbReference type="PROSITE" id="PS00135">
    <property type="entry name" value="TRYPSIN_SER"/>
    <property type="match status" value="1"/>
</dbReference>
<dbReference type="InterPro" id="IPR033116">
    <property type="entry name" value="TRYPSIN_SER"/>
</dbReference>
<feature type="chain" id="PRO_5035740750" evidence="3">
    <location>
        <begin position="20"/>
        <end position="401"/>
    </location>
</feature>
<evidence type="ECO:0000256" key="3">
    <source>
        <dbReference type="SAM" id="SignalP"/>
    </source>
</evidence>
<dbReference type="Gene3D" id="2.40.10.10">
    <property type="entry name" value="Trypsin-like serine proteases"/>
    <property type="match status" value="1"/>
</dbReference>
<feature type="domain" description="Peptidase S1" evidence="4">
    <location>
        <begin position="51"/>
        <end position="339"/>
    </location>
</feature>
<dbReference type="EMBL" id="JABEBT010000055">
    <property type="protein sequence ID" value="KAF7634544.1"/>
    <property type="molecule type" value="Genomic_DNA"/>
</dbReference>
<evidence type="ECO:0000313" key="5">
    <source>
        <dbReference type="EMBL" id="KAF7634544.1"/>
    </source>
</evidence>
<dbReference type="InterPro" id="IPR009003">
    <property type="entry name" value="Peptidase_S1_PA"/>
</dbReference>
<accession>A0A8S9ZMA4</accession>
<dbReference type="PROSITE" id="PS50240">
    <property type="entry name" value="TRYPSIN_DOM"/>
    <property type="match status" value="1"/>
</dbReference>
<dbReference type="OrthoDB" id="5811817at2759"/>
<keyword evidence="6" id="KW-1185">Reference proteome</keyword>
<evidence type="ECO:0000313" key="6">
    <source>
        <dbReference type="Proteomes" id="UP000605970"/>
    </source>
</evidence>
<feature type="signal peptide" evidence="3">
    <location>
        <begin position="1"/>
        <end position="19"/>
    </location>
</feature>
<evidence type="ECO:0000259" key="4">
    <source>
        <dbReference type="PROSITE" id="PS50240"/>
    </source>
</evidence>
<dbReference type="SMART" id="SM00020">
    <property type="entry name" value="Tryp_SPc"/>
    <property type="match status" value="1"/>
</dbReference>
<sequence>MKCLFYLFILFSILIFTFCNLNKIYDDCLNECGLSQSFFPDSEESEGHYRSFGGYASKINKTPFVGLIRGKIRDCNYRVFCTAIIIGPYHVLTAEHCLEVRVPVDHECYSEPLIVHSDAQNMSQHTNTLRRSEISLFVGITNINEIKETEAIRINKIIIKSRLIKNENIFDSNYTDIALLETKRKLHFNASIRPICLNKNFEETFGQMVYFTGFGQTNDKFNRPPISGDKVIDEGSLQTINIALSSPEFCKASDGSINNKNMYICAGTKLSGIDGGDSGGALYFYNKGRAFLLGIAASISSKSNNVNMTLTKKSLNRDLYPDTFTRTSSLCNWIETLSNIKCKNIEIEIKKECKERAFNFIKNDEYEEKIIFENRKDEGIIVSKSEKKKEDKKSWWDSLWG</sequence>
<gene>
    <name evidence="5" type="ORF">Mgra_00005992</name>
</gene>
<comment type="similarity">
    <text evidence="2">Belongs to the peptidase S1 family. CLIP subfamily.</text>
</comment>
<dbReference type="InterPro" id="IPR001254">
    <property type="entry name" value="Trypsin_dom"/>
</dbReference>
<organism evidence="5 6">
    <name type="scientific">Meloidogyne graminicola</name>
    <dbReference type="NCBI Taxonomy" id="189291"/>
    <lineage>
        <taxon>Eukaryota</taxon>
        <taxon>Metazoa</taxon>
        <taxon>Ecdysozoa</taxon>
        <taxon>Nematoda</taxon>
        <taxon>Chromadorea</taxon>
        <taxon>Rhabditida</taxon>
        <taxon>Tylenchina</taxon>
        <taxon>Tylenchomorpha</taxon>
        <taxon>Tylenchoidea</taxon>
        <taxon>Meloidogynidae</taxon>
        <taxon>Meloidogyninae</taxon>
        <taxon>Meloidogyne</taxon>
    </lineage>
</organism>
<keyword evidence="1" id="KW-1015">Disulfide bond</keyword>
<evidence type="ECO:0000256" key="2">
    <source>
        <dbReference type="ARBA" id="ARBA00024195"/>
    </source>
</evidence>
<dbReference type="Proteomes" id="UP000605970">
    <property type="component" value="Unassembled WGS sequence"/>
</dbReference>
<dbReference type="GO" id="GO:0006508">
    <property type="term" value="P:proteolysis"/>
    <property type="evidence" value="ECO:0007669"/>
    <property type="project" value="InterPro"/>
</dbReference>
<evidence type="ECO:0000256" key="1">
    <source>
        <dbReference type="ARBA" id="ARBA00023157"/>
    </source>
</evidence>
<keyword evidence="3" id="KW-0732">Signal</keyword>
<dbReference type="InterPro" id="IPR043504">
    <property type="entry name" value="Peptidase_S1_PA_chymotrypsin"/>
</dbReference>
<name>A0A8S9ZMA4_9BILA</name>
<reference evidence="5" key="1">
    <citation type="journal article" date="2020" name="Ecol. Evol.">
        <title>Genome structure and content of the rice root-knot nematode (Meloidogyne graminicola).</title>
        <authorList>
            <person name="Phan N.T."/>
            <person name="Danchin E.G.J."/>
            <person name="Klopp C."/>
            <person name="Perfus-Barbeoch L."/>
            <person name="Kozlowski D.K."/>
            <person name="Koutsovoulos G.D."/>
            <person name="Lopez-Roques C."/>
            <person name="Bouchez O."/>
            <person name="Zahm M."/>
            <person name="Besnard G."/>
            <person name="Bellafiore S."/>
        </authorList>
    </citation>
    <scope>NUCLEOTIDE SEQUENCE</scope>
    <source>
        <strain evidence="5">VN-18</strain>
    </source>
</reference>
<proteinExistence type="inferred from homology"/>